<feature type="domain" description="DNA topoisomerase IB N-terminal" evidence="8">
    <location>
        <begin position="2"/>
        <end position="39"/>
    </location>
</feature>
<evidence type="ECO:0000256" key="1">
    <source>
        <dbReference type="ARBA" id="ARBA00000213"/>
    </source>
</evidence>
<organism evidence="9 10">
    <name type="scientific">Pseudoxanthomonas suwonensis (strain 11-1)</name>
    <dbReference type="NCBI Taxonomy" id="743721"/>
    <lineage>
        <taxon>Bacteria</taxon>
        <taxon>Pseudomonadati</taxon>
        <taxon>Pseudomonadota</taxon>
        <taxon>Gammaproteobacteria</taxon>
        <taxon>Lysobacterales</taxon>
        <taxon>Lysobacteraceae</taxon>
        <taxon>Pseudoxanthomonas</taxon>
    </lineage>
</organism>
<evidence type="ECO:0000256" key="5">
    <source>
        <dbReference type="ARBA" id="ARBA00023125"/>
    </source>
</evidence>
<dbReference type="EC" id="5.6.2.1" evidence="3"/>
<dbReference type="GO" id="GO:0003917">
    <property type="term" value="F:DNA topoisomerase type I (single strand cut, ATP-independent) activity"/>
    <property type="evidence" value="ECO:0007669"/>
    <property type="project" value="UniProtKB-EC"/>
</dbReference>
<keyword evidence="10" id="KW-1185">Reference proteome</keyword>
<dbReference type="Gene3D" id="3.90.15.10">
    <property type="entry name" value="Topoisomerase I, Chain A, domain 3"/>
    <property type="match status" value="1"/>
</dbReference>
<dbReference type="EMBL" id="CP002446">
    <property type="protein sequence ID" value="ADV28832.1"/>
    <property type="molecule type" value="Genomic_DNA"/>
</dbReference>
<comment type="similarity">
    <text evidence="2">Belongs to the type IB topoisomerase family.</text>
</comment>
<dbReference type="InterPro" id="IPR035447">
    <property type="entry name" value="DNA_topo_I_N_sf"/>
</dbReference>
<keyword evidence="5" id="KW-0238">DNA-binding</keyword>
<evidence type="ECO:0000256" key="2">
    <source>
        <dbReference type="ARBA" id="ARBA00006645"/>
    </source>
</evidence>
<proteinExistence type="inferred from homology"/>
<dbReference type="Gene3D" id="3.30.66.10">
    <property type="entry name" value="DNA topoisomerase I domain"/>
    <property type="match status" value="1"/>
</dbReference>
<evidence type="ECO:0000259" key="7">
    <source>
        <dbReference type="Pfam" id="PF01028"/>
    </source>
</evidence>
<dbReference type="PROSITE" id="PS52038">
    <property type="entry name" value="TOPO_IB_2"/>
    <property type="match status" value="1"/>
</dbReference>
<sequence length="312" mass="35440">MVRGREDLDRIRALAIPPAWTDVWICADPRGHLQATGRDARGRKQYRYHPEWAQHRGQGKFERIVAFGKALPALRRRLRRDLARPGYPRQKVLAMVVALMDHTLLRVGNETYRQQNRSYGLTTLRNHHIRFLAGGRAHISFRGKAGQPQEAVIDDRRLARLVRRCRELPGQCLFQYRDDDGNVQPVQSNQVNDYLQEVMGEAFTAKDFRTWGGTVAAMRALAGLGEAAEVERECAAQQVQVVREVASLLGNTPAVCRKAYIDPCVFDGWREGTLQRHCGHCRGDRQWEQAALVFLRRARKRSLATTGGVPAL</sequence>
<dbReference type="GO" id="GO:0003677">
    <property type="term" value="F:DNA binding"/>
    <property type="evidence" value="ECO:0007669"/>
    <property type="project" value="UniProtKB-KW"/>
</dbReference>
<dbReference type="HOGENOM" id="CLU_046978_1_1_6"/>
<evidence type="ECO:0000256" key="3">
    <source>
        <dbReference type="ARBA" id="ARBA00012891"/>
    </source>
</evidence>
<reference evidence="9 10" key="1">
    <citation type="submission" date="2011-01" db="EMBL/GenBank/DDBJ databases">
        <title>Complete sequence of Pseudoxanthomonas suwonensis 11-1.</title>
        <authorList>
            <consortium name="US DOE Joint Genome Institute"/>
            <person name="Lucas S."/>
            <person name="Copeland A."/>
            <person name="Lapidus A."/>
            <person name="Cheng J.-F."/>
            <person name="Goodwin L."/>
            <person name="Pitluck S."/>
            <person name="Teshima H."/>
            <person name="Detter J.C."/>
            <person name="Han C."/>
            <person name="Tapia R."/>
            <person name="Land M."/>
            <person name="Hauser L."/>
            <person name="Kyrpides N."/>
            <person name="Ivanova N."/>
            <person name="Ovchinnikova G."/>
            <person name="Siebers A.K."/>
            <person name="Allgaier M."/>
            <person name="Thelen M.P."/>
            <person name="Hugenholtz P."/>
            <person name="Gladden J."/>
            <person name="Woyke T."/>
        </authorList>
    </citation>
    <scope>NUCLEOTIDE SEQUENCE [LARGE SCALE GENOMIC DNA]</scope>
    <source>
        <strain evidence="10">11-1</strain>
    </source>
</reference>
<dbReference type="InterPro" id="IPR049331">
    <property type="entry name" value="Top1B_N_bact"/>
</dbReference>
<dbReference type="InterPro" id="IPR013500">
    <property type="entry name" value="TopoI_cat_euk"/>
</dbReference>
<dbReference type="PRINTS" id="PR00416">
    <property type="entry name" value="EUTPISMRASEI"/>
</dbReference>
<dbReference type="STRING" id="743721.Psesu_3009"/>
<dbReference type="Pfam" id="PF21338">
    <property type="entry name" value="Top1B_N_bact"/>
    <property type="match status" value="1"/>
</dbReference>
<dbReference type="Gene3D" id="1.10.132.120">
    <property type="match status" value="1"/>
</dbReference>
<dbReference type="AlphaFoldDB" id="E6WXG6"/>
<keyword evidence="4" id="KW-0799">Topoisomerase</keyword>
<evidence type="ECO:0000259" key="8">
    <source>
        <dbReference type="Pfam" id="PF21338"/>
    </source>
</evidence>
<evidence type="ECO:0000313" key="9">
    <source>
        <dbReference type="EMBL" id="ADV28832.1"/>
    </source>
</evidence>
<dbReference type="SUPFAM" id="SSF55869">
    <property type="entry name" value="DNA topoisomerase I domain"/>
    <property type="match status" value="1"/>
</dbReference>
<dbReference type="InterPro" id="IPR014711">
    <property type="entry name" value="TopoI_cat_a-hlx-sub_euk"/>
</dbReference>
<accession>E6WXG6</accession>
<dbReference type="InterPro" id="IPR011010">
    <property type="entry name" value="DNA_brk_join_enz"/>
</dbReference>
<protein>
    <recommendedName>
        <fullName evidence="3">DNA topoisomerase</fullName>
        <ecNumber evidence="3">5.6.2.1</ecNumber>
    </recommendedName>
</protein>
<dbReference type="SUPFAM" id="SSF56349">
    <property type="entry name" value="DNA breaking-rejoining enzymes"/>
    <property type="match status" value="1"/>
</dbReference>
<comment type="catalytic activity">
    <reaction evidence="1">
        <text>ATP-independent breakage of single-stranded DNA, followed by passage and rejoining.</text>
        <dbReference type="EC" id="5.6.2.1"/>
    </reaction>
</comment>
<feature type="domain" description="DNA topoisomerase I catalytic core eukaryotic-type" evidence="7">
    <location>
        <begin position="53"/>
        <end position="258"/>
    </location>
</feature>
<dbReference type="Proteomes" id="UP000008632">
    <property type="component" value="Chromosome"/>
</dbReference>
<evidence type="ECO:0000256" key="6">
    <source>
        <dbReference type="ARBA" id="ARBA00023235"/>
    </source>
</evidence>
<dbReference type="Pfam" id="PF01028">
    <property type="entry name" value="Topoisom_I"/>
    <property type="match status" value="1"/>
</dbReference>
<dbReference type="eggNOG" id="COG3569">
    <property type="taxonomic scope" value="Bacteria"/>
</dbReference>
<dbReference type="KEGG" id="psu:Psesu_3009"/>
<gene>
    <name evidence="9" type="ordered locus">Psesu_3009</name>
</gene>
<dbReference type="GO" id="GO:0006265">
    <property type="term" value="P:DNA topological change"/>
    <property type="evidence" value="ECO:0007669"/>
    <property type="project" value="InterPro"/>
</dbReference>
<keyword evidence="6 9" id="KW-0413">Isomerase</keyword>
<evidence type="ECO:0000313" key="10">
    <source>
        <dbReference type="Proteomes" id="UP000008632"/>
    </source>
</evidence>
<name>E6WXG6_PSEUU</name>
<dbReference type="InterPro" id="IPR001631">
    <property type="entry name" value="TopoI"/>
</dbReference>
<evidence type="ECO:0000256" key="4">
    <source>
        <dbReference type="ARBA" id="ARBA00023029"/>
    </source>
</evidence>